<dbReference type="AlphaFoldDB" id="A0AAN3A8Q5"/>
<gene>
    <name evidence="1" type="ORF">BACOVA_02577</name>
</gene>
<organism evidence="1 2">
    <name type="scientific">Bacteroides ovatus (strain ATCC 8483 / DSM 1896 / JCM 5824 / BCRC 10623 / CCUG 4943 / NCTC 11153)</name>
    <dbReference type="NCBI Taxonomy" id="411476"/>
    <lineage>
        <taxon>Bacteria</taxon>
        <taxon>Pseudomonadati</taxon>
        <taxon>Bacteroidota</taxon>
        <taxon>Bacteroidia</taxon>
        <taxon>Bacteroidales</taxon>
        <taxon>Bacteroidaceae</taxon>
        <taxon>Bacteroides</taxon>
    </lineage>
</organism>
<reference evidence="2" key="2">
    <citation type="submission" date="2007-04" db="EMBL/GenBank/DDBJ databases">
        <title>Draft genome sequence of Bacteroides ovatus (ATCC 8483).</title>
        <authorList>
            <person name="Sudarsanam P."/>
            <person name="Ley R."/>
            <person name="Guruge J."/>
            <person name="Turnbaugh P.J."/>
            <person name="Mahowald M."/>
            <person name="Liep D."/>
            <person name="Gordon J."/>
        </authorList>
    </citation>
    <scope>NUCLEOTIDE SEQUENCE [LARGE SCALE GENOMIC DNA]</scope>
    <source>
        <strain evidence="2">ATCC 8483 / DSM 1896 / JCM 5824 / BCRC 10623 / CCUG 4943 / NCTC 11153</strain>
    </source>
</reference>
<protein>
    <submittedName>
        <fullName evidence="1">Uncharacterized protein</fullName>
    </submittedName>
</protein>
<reference evidence="1 2" key="1">
    <citation type="submission" date="2007-03" db="EMBL/GenBank/DDBJ databases">
        <authorList>
            <person name="Fulton L."/>
            <person name="Clifton S."/>
            <person name="Fulton B."/>
            <person name="Xu J."/>
            <person name="Minx P."/>
            <person name="Pepin K.H."/>
            <person name="Johnson M."/>
            <person name="Thiruvilangam P."/>
            <person name="Bhonagiri V."/>
            <person name="Nash W.E."/>
            <person name="Mardis E.R."/>
            <person name="Wilson R.K."/>
        </authorList>
    </citation>
    <scope>NUCLEOTIDE SEQUENCE [LARGE SCALE GENOMIC DNA]</scope>
    <source>
        <strain evidence="2">ATCC 8483 / DSM 1896 / JCM 5824 / BCRC 10623 / CCUG 4943 / NCTC 11153</strain>
    </source>
</reference>
<accession>A0AAN3A8Q5</accession>
<dbReference type="EMBL" id="AAXF02000048">
    <property type="protein sequence ID" value="EDO12072.1"/>
    <property type="molecule type" value="Genomic_DNA"/>
</dbReference>
<proteinExistence type="predicted"/>
<dbReference type="Proteomes" id="UP000005475">
    <property type="component" value="Unassembled WGS sequence"/>
</dbReference>
<evidence type="ECO:0000313" key="1">
    <source>
        <dbReference type="EMBL" id="EDO12072.1"/>
    </source>
</evidence>
<comment type="caution">
    <text evidence="1">The sequence shown here is derived from an EMBL/GenBank/DDBJ whole genome shotgun (WGS) entry which is preliminary data.</text>
</comment>
<sequence>MSEIRSIIGHRNSSFHLLFHLFSVSSMNREFAGEGQQLHHLFTCKRLGFKNSFNP</sequence>
<name>A0AAN3A8Q5_BACO1</name>
<evidence type="ECO:0000313" key="2">
    <source>
        <dbReference type="Proteomes" id="UP000005475"/>
    </source>
</evidence>